<sequence length="60" mass="7020">MPLTLENFTDTKSWEVSPILITWGVTRLVWWLAKPPPSTLHEFEEMVKKDFVGQGPYPFK</sequence>
<dbReference type="EMBL" id="LVVM01002230">
    <property type="protein sequence ID" value="OJA16960.1"/>
    <property type="molecule type" value="Genomic_DNA"/>
</dbReference>
<evidence type="ECO:0000313" key="1">
    <source>
        <dbReference type="EMBL" id="OJA16960.1"/>
    </source>
</evidence>
<dbReference type="OrthoDB" id="2687443at2759"/>
<protein>
    <submittedName>
        <fullName evidence="1">Uncharacterized protein</fullName>
    </submittedName>
</protein>
<proteinExistence type="predicted"/>
<organism evidence="1 2">
    <name type="scientific">Rhizopogon vesiculosus</name>
    <dbReference type="NCBI Taxonomy" id="180088"/>
    <lineage>
        <taxon>Eukaryota</taxon>
        <taxon>Fungi</taxon>
        <taxon>Dikarya</taxon>
        <taxon>Basidiomycota</taxon>
        <taxon>Agaricomycotina</taxon>
        <taxon>Agaricomycetes</taxon>
        <taxon>Agaricomycetidae</taxon>
        <taxon>Boletales</taxon>
        <taxon>Suillineae</taxon>
        <taxon>Rhizopogonaceae</taxon>
        <taxon>Rhizopogon</taxon>
    </lineage>
</organism>
<reference evidence="1 2" key="1">
    <citation type="submission" date="2016-03" db="EMBL/GenBank/DDBJ databases">
        <title>Comparative genomics of the ectomycorrhizal sister species Rhizopogon vinicolor and Rhizopogon vesiculosus (Basidiomycota: Boletales) reveals a divergence of the mating type B locus.</title>
        <authorList>
            <person name="Mujic A.B."/>
            <person name="Kuo A."/>
            <person name="Tritt A."/>
            <person name="Lipzen A."/>
            <person name="Chen C."/>
            <person name="Johnson J."/>
            <person name="Sharma A."/>
            <person name="Barry K."/>
            <person name="Grigoriev I.V."/>
            <person name="Spatafora J.W."/>
        </authorList>
    </citation>
    <scope>NUCLEOTIDE SEQUENCE [LARGE SCALE GENOMIC DNA]</scope>
    <source>
        <strain evidence="1 2">AM-OR11-056</strain>
    </source>
</reference>
<comment type="caution">
    <text evidence="1">The sequence shown here is derived from an EMBL/GenBank/DDBJ whole genome shotgun (WGS) entry which is preliminary data.</text>
</comment>
<keyword evidence="2" id="KW-1185">Reference proteome</keyword>
<name>A0A1J8QU45_9AGAM</name>
<dbReference type="AlphaFoldDB" id="A0A1J8QU45"/>
<evidence type="ECO:0000313" key="2">
    <source>
        <dbReference type="Proteomes" id="UP000183567"/>
    </source>
</evidence>
<gene>
    <name evidence="1" type="ORF">AZE42_12578</name>
</gene>
<dbReference type="Proteomes" id="UP000183567">
    <property type="component" value="Unassembled WGS sequence"/>
</dbReference>
<accession>A0A1J8QU45</accession>